<evidence type="ECO:0000256" key="3">
    <source>
        <dbReference type="ARBA" id="ARBA00034247"/>
    </source>
</evidence>
<evidence type="ECO:0000313" key="7">
    <source>
        <dbReference type="Proteomes" id="UP000295830"/>
    </source>
</evidence>
<name>A0A4R7K0Z8_9GAMM</name>
<dbReference type="EC" id="2.7.7.65" evidence="2"/>
<dbReference type="RefSeq" id="WP_243864810.1">
    <property type="nucleotide sequence ID" value="NZ_SOAX01000001.1"/>
</dbReference>
<dbReference type="EMBL" id="SOAX01000001">
    <property type="protein sequence ID" value="TDT44245.1"/>
    <property type="molecule type" value="Genomic_DNA"/>
</dbReference>
<keyword evidence="4" id="KW-1133">Transmembrane helix</keyword>
<evidence type="ECO:0000256" key="2">
    <source>
        <dbReference type="ARBA" id="ARBA00012528"/>
    </source>
</evidence>
<feature type="domain" description="GGDEF" evidence="5">
    <location>
        <begin position="204"/>
        <end position="333"/>
    </location>
</feature>
<organism evidence="6 7">
    <name type="scientific">Halospina denitrificans</name>
    <dbReference type="NCBI Taxonomy" id="332522"/>
    <lineage>
        <taxon>Bacteria</taxon>
        <taxon>Pseudomonadati</taxon>
        <taxon>Pseudomonadota</taxon>
        <taxon>Gammaproteobacteria</taxon>
        <taxon>Halospina</taxon>
    </lineage>
</organism>
<feature type="transmembrane region" description="Helical" evidence="4">
    <location>
        <begin position="142"/>
        <end position="161"/>
    </location>
</feature>
<feature type="transmembrane region" description="Helical" evidence="4">
    <location>
        <begin position="75"/>
        <end position="95"/>
    </location>
</feature>
<dbReference type="PANTHER" id="PTHR45138:SF9">
    <property type="entry name" value="DIGUANYLATE CYCLASE DGCM-RELATED"/>
    <property type="match status" value="1"/>
</dbReference>
<gene>
    <name evidence="6" type="ORF">DES49_0345</name>
</gene>
<feature type="transmembrane region" description="Helical" evidence="4">
    <location>
        <begin position="21"/>
        <end position="41"/>
    </location>
</feature>
<dbReference type="Pfam" id="PF00990">
    <property type="entry name" value="GGDEF"/>
    <property type="match status" value="1"/>
</dbReference>
<comment type="catalytic activity">
    <reaction evidence="3">
        <text>2 GTP = 3',3'-c-di-GMP + 2 diphosphate</text>
        <dbReference type="Rhea" id="RHEA:24898"/>
        <dbReference type="ChEBI" id="CHEBI:33019"/>
        <dbReference type="ChEBI" id="CHEBI:37565"/>
        <dbReference type="ChEBI" id="CHEBI:58805"/>
        <dbReference type="EC" id="2.7.7.65"/>
    </reaction>
</comment>
<accession>A0A4R7K0Z8</accession>
<dbReference type="SMART" id="SM00267">
    <property type="entry name" value="GGDEF"/>
    <property type="match status" value="1"/>
</dbReference>
<evidence type="ECO:0000256" key="4">
    <source>
        <dbReference type="SAM" id="Phobius"/>
    </source>
</evidence>
<dbReference type="InterPro" id="IPR029787">
    <property type="entry name" value="Nucleotide_cyclase"/>
</dbReference>
<dbReference type="GO" id="GO:0052621">
    <property type="term" value="F:diguanylate cyclase activity"/>
    <property type="evidence" value="ECO:0007669"/>
    <property type="project" value="UniProtKB-EC"/>
</dbReference>
<reference evidence="6 7" key="1">
    <citation type="submission" date="2019-03" db="EMBL/GenBank/DDBJ databases">
        <title>Genomic Encyclopedia of Type Strains, Phase IV (KMG-IV): sequencing the most valuable type-strain genomes for metagenomic binning, comparative biology and taxonomic classification.</title>
        <authorList>
            <person name="Goeker M."/>
        </authorList>
    </citation>
    <scope>NUCLEOTIDE SEQUENCE [LARGE SCALE GENOMIC DNA]</scope>
    <source>
        <strain evidence="6 7">DSM 15505</strain>
    </source>
</reference>
<dbReference type="InterPro" id="IPR000160">
    <property type="entry name" value="GGDEF_dom"/>
</dbReference>
<keyword evidence="7" id="KW-1185">Reference proteome</keyword>
<keyword evidence="4" id="KW-0812">Transmembrane</keyword>
<dbReference type="PROSITE" id="PS50887">
    <property type="entry name" value="GGDEF"/>
    <property type="match status" value="1"/>
</dbReference>
<proteinExistence type="predicted"/>
<evidence type="ECO:0000313" key="6">
    <source>
        <dbReference type="EMBL" id="TDT44245.1"/>
    </source>
</evidence>
<evidence type="ECO:0000259" key="5">
    <source>
        <dbReference type="PROSITE" id="PS50887"/>
    </source>
</evidence>
<evidence type="ECO:0000256" key="1">
    <source>
        <dbReference type="ARBA" id="ARBA00001946"/>
    </source>
</evidence>
<keyword evidence="4" id="KW-0472">Membrane</keyword>
<protein>
    <recommendedName>
        <fullName evidence="2">diguanylate cyclase</fullName>
        <ecNumber evidence="2">2.7.7.65</ecNumber>
    </recommendedName>
</protein>
<dbReference type="InterPro" id="IPR050469">
    <property type="entry name" value="Diguanylate_Cyclase"/>
</dbReference>
<feature type="transmembrane region" description="Helical" evidence="4">
    <location>
        <begin position="47"/>
        <end position="68"/>
    </location>
</feature>
<feature type="transmembrane region" description="Helical" evidence="4">
    <location>
        <begin position="101"/>
        <end position="130"/>
    </location>
</feature>
<sequence length="334" mass="37334">MATMKLKVMTERLRTDFQLSIITLLGAAAIFGIVPFAFYRFLEHNYLAGFTDAIISLGIVINVVYAWYTGETERSGFVLAVFCCIAAVVISSLLVNVGHMWVYPVLVATFFLTRPTAAILLNTATIVSIVIYTTSLQSTESLFAFFTTCVVVSACAFIFALRNEHQREEMANLARLDPLTGARNRRSMDDALKLAVSTAERVGTTYALVILDLDYFKRINDKHGHSLGDDILIHLTRLVDDSTRQTDQLFRFGGEEFVLLMPGVDLQGMKAVVYSLRQKIRYKLRSPDSPVTASFGAALLHEGETWESWLKRADDALYRAKDAGRDCIIIDDED</sequence>
<dbReference type="CDD" id="cd01949">
    <property type="entry name" value="GGDEF"/>
    <property type="match status" value="1"/>
</dbReference>
<comment type="cofactor">
    <cofactor evidence="1">
        <name>Mg(2+)</name>
        <dbReference type="ChEBI" id="CHEBI:18420"/>
    </cofactor>
</comment>
<dbReference type="InterPro" id="IPR043128">
    <property type="entry name" value="Rev_trsase/Diguanyl_cyclase"/>
</dbReference>
<dbReference type="FunFam" id="3.30.70.270:FF:000001">
    <property type="entry name" value="Diguanylate cyclase domain protein"/>
    <property type="match status" value="1"/>
</dbReference>
<dbReference type="NCBIfam" id="TIGR00254">
    <property type="entry name" value="GGDEF"/>
    <property type="match status" value="1"/>
</dbReference>
<dbReference type="SUPFAM" id="SSF55073">
    <property type="entry name" value="Nucleotide cyclase"/>
    <property type="match status" value="1"/>
</dbReference>
<dbReference type="AlphaFoldDB" id="A0A4R7K0Z8"/>
<dbReference type="PANTHER" id="PTHR45138">
    <property type="entry name" value="REGULATORY COMPONENTS OF SENSORY TRANSDUCTION SYSTEM"/>
    <property type="match status" value="1"/>
</dbReference>
<comment type="caution">
    <text evidence="6">The sequence shown here is derived from an EMBL/GenBank/DDBJ whole genome shotgun (WGS) entry which is preliminary data.</text>
</comment>
<dbReference type="Gene3D" id="3.30.70.270">
    <property type="match status" value="1"/>
</dbReference>
<dbReference type="Proteomes" id="UP000295830">
    <property type="component" value="Unassembled WGS sequence"/>
</dbReference>